<keyword evidence="9" id="KW-1185">Reference proteome</keyword>
<feature type="transmembrane region" description="Helical" evidence="7">
    <location>
        <begin position="53"/>
        <end position="71"/>
    </location>
</feature>
<proteinExistence type="predicted"/>
<comment type="subcellular location">
    <subcellularLocation>
        <location evidence="1">Membrane</location>
        <topology evidence="1">Multi-pass membrane protein</topology>
    </subcellularLocation>
</comment>
<feature type="transmembrane region" description="Helical" evidence="7">
    <location>
        <begin position="12"/>
        <end position="33"/>
    </location>
</feature>
<evidence type="ECO:0000256" key="4">
    <source>
        <dbReference type="ARBA" id="ARBA00022989"/>
    </source>
</evidence>
<dbReference type="GO" id="GO:0022857">
    <property type="term" value="F:transmembrane transporter activity"/>
    <property type="evidence" value="ECO:0007669"/>
    <property type="project" value="TreeGrafter"/>
</dbReference>
<dbReference type="Proteomes" id="UP000244855">
    <property type="component" value="Unassembled WGS sequence"/>
</dbReference>
<dbReference type="PANTHER" id="PTHR23501:SF187">
    <property type="entry name" value="MAJOR FACILITATOR SUPERFAMILY (MFS) PROFILE DOMAIN-CONTAINING PROTEIN"/>
    <property type="match status" value="1"/>
</dbReference>
<keyword evidence="4 7" id="KW-1133">Transmembrane helix</keyword>
<evidence type="ECO:0000256" key="1">
    <source>
        <dbReference type="ARBA" id="ARBA00004141"/>
    </source>
</evidence>
<accession>A0A2V1DWA3</accession>
<keyword evidence="2" id="KW-0813">Transport</keyword>
<gene>
    <name evidence="8" type="ORF">DM02DRAFT_653302</name>
</gene>
<evidence type="ECO:0000313" key="8">
    <source>
        <dbReference type="EMBL" id="PVI02638.1"/>
    </source>
</evidence>
<dbReference type="AlphaFoldDB" id="A0A2V1DWA3"/>
<name>A0A2V1DWA3_9PLEO</name>
<dbReference type="SUPFAM" id="SSF103473">
    <property type="entry name" value="MFS general substrate transporter"/>
    <property type="match status" value="1"/>
</dbReference>
<sequence>MLARLFTNRTAAVGFLLQIFVAIGLGFLITTVLPAIQSSLPESDVAFSTGTHAFLRSYGFIWGFLIPNLIFNINISDIMKIVGNAEVRPRILNGAAYSQPNSEFFHSLSGWDHEQVLQLYTGAFTHIWYGAIGFALLATLSTLIEKRIPLRTEVNTEYGIERDEKDAGVETMN</sequence>
<evidence type="ECO:0000256" key="2">
    <source>
        <dbReference type="ARBA" id="ARBA00022448"/>
    </source>
</evidence>
<protein>
    <submittedName>
        <fullName evidence="8">Uncharacterized protein</fullName>
    </submittedName>
</protein>
<evidence type="ECO:0000313" key="9">
    <source>
        <dbReference type="Proteomes" id="UP000244855"/>
    </source>
</evidence>
<dbReference type="PANTHER" id="PTHR23501">
    <property type="entry name" value="MAJOR FACILITATOR SUPERFAMILY"/>
    <property type="match status" value="1"/>
</dbReference>
<organism evidence="8 9">
    <name type="scientific">Periconia macrospinosa</name>
    <dbReference type="NCBI Taxonomy" id="97972"/>
    <lineage>
        <taxon>Eukaryota</taxon>
        <taxon>Fungi</taxon>
        <taxon>Dikarya</taxon>
        <taxon>Ascomycota</taxon>
        <taxon>Pezizomycotina</taxon>
        <taxon>Dothideomycetes</taxon>
        <taxon>Pleosporomycetidae</taxon>
        <taxon>Pleosporales</taxon>
        <taxon>Massarineae</taxon>
        <taxon>Periconiaceae</taxon>
        <taxon>Periconia</taxon>
    </lineage>
</organism>
<reference evidence="8 9" key="1">
    <citation type="journal article" date="2018" name="Sci. Rep.">
        <title>Comparative genomics provides insights into the lifestyle and reveals functional heterogeneity of dark septate endophytic fungi.</title>
        <authorList>
            <person name="Knapp D.G."/>
            <person name="Nemeth J.B."/>
            <person name="Barry K."/>
            <person name="Hainaut M."/>
            <person name="Henrissat B."/>
            <person name="Johnson J."/>
            <person name="Kuo A."/>
            <person name="Lim J.H.P."/>
            <person name="Lipzen A."/>
            <person name="Nolan M."/>
            <person name="Ohm R.A."/>
            <person name="Tamas L."/>
            <person name="Grigoriev I.V."/>
            <person name="Spatafora J.W."/>
            <person name="Nagy L.G."/>
            <person name="Kovacs G.M."/>
        </authorList>
    </citation>
    <scope>NUCLEOTIDE SEQUENCE [LARGE SCALE GENOMIC DNA]</scope>
    <source>
        <strain evidence="8 9">DSE2036</strain>
    </source>
</reference>
<evidence type="ECO:0000256" key="7">
    <source>
        <dbReference type="SAM" id="Phobius"/>
    </source>
</evidence>
<dbReference type="GO" id="GO:0005886">
    <property type="term" value="C:plasma membrane"/>
    <property type="evidence" value="ECO:0007669"/>
    <property type="project" value="TreeGrafter"/>
</dbReference>
<evidence type="ECO:0000256" key="5">
    <source>
        <dbReference type="ARBA" id="ARBA00023136"/>
    </source>
</evidence>
<keyword evidence="5 7" id="KW-0472">Membrane</keyword>
<evidence type="ECO:0000256" key="3">
    <source>
        <dbReference type="ARBA" id="ARBA00022692"/>
    </source>
</evidence>
<dbReference type="EMBL" id="KZ805340">
    <property type="protein sequence ID" value="PVI02638.1"/>
    <property type="molecule type" value="Genomic_DNA"/>
</dbReference>
<dbReference type="OrthoDB" id="10021397at2759"/>
<dbReference type="InterPro" id="IPR036259">
    <property type="entry name" value="MFS_trans_sf"/>
</dbReference>
<keyword evidence="6" id="KW-0325">Glycoprotein</keyword>
<evidence type="ECO:0000256" key="6">
    <source>
        <dbReference type="ARBA" id="ARBA00023180"/>
    </source>
</evidence>
<keyword evidence="3 7" id="KW-0812">Transmembrane</keyword>